<evidence type="ECO:0000256" key="5">
    <source>
        <dbReference type="ARBA" id="ARBA00022842"/>
    </source>
</evidence>
<feature type="domain" description="Reverse transcriptase" evidence="10">
    <location>
        <begin position="52"/>
        <end position="290"/>
    </location>
</feature>
<reference evidence="11 13" key="1">
    <citation type="submission" date="2019-08" db="EMBL/GenBank/DDBJ databases">
        <title>Comparative genome analysis confer to the adaptation heavy metal polluted environment.</title>
        <authorList>
            <person name="Li Y."/>
        </authorList>
    </citation>
    <scope>NUCLEOTIDE SEQUENCE [LARGE SCALE GENOMIC DNA]</scope>
    <source>
        <strain evidence="11 13">P2</strain>
    </source>
</reference>
<dbReference type="Pfam" id="PF08388">
    <property type="entry name" value="GIIM"/>
    <property type="match status" value="1"/>
</dbReference>
<evidence type="ECO:0000256" key="7">
    <source>
        <dbReference type="ARBA" id="ARBA00023118"/>
    </source>
</evidence>
<evidence type="ECO:0000313" key="12">
    <source>
        <dbReference type="EMBL" id="QTE47240.1"/>
    </source>
</evidence>
<keyword evidence="7" id="KW-0051">Antiviral defense</keyword>
<dbReference type="CDD" id="cd01651">
    <property type="entry name" value="RT_G2_intron"/>
    <property type="match status" value="1"/>
</dbReference>
<dbReference type="Pfam" id="PF00078">
    <property type="entry name" value="RVT_1"/>
    <property type="match status" value="1"/>
</dbReference>
<evidence type="ECO:0000313" key="13">
    <source>
        <dbReference type="Proteomes" id="UP000250557"/>
    </source>
</evidence>
<dbReference type="InterPro" id="IPR030931">
    <property type="entry name" value="Group_II_RT_mat"/>
</dbReference>
<sequence>MIDYYETKTHPITKRMVLDAYKHVRDNGGSAGIDDQSISDYAKHLSDNLYKLWNRMSSGSYFPSFVKEVKIPKKSGGTRSLGIPTVEDRIAQQVVKSYLEPKVDESFHPSSFGYRKGKSAHQALAQTHKWCKHLSWVIDLDIKGFFDNIDHELMMKAVQHYTKEKWVLMYVERWLKMGVMKGTGIEQREKGTPQGGVISPLLANIFLHFAFDKWMEKNFPPIKFERYCDDIIVHCASLAQAEYLKQKIACRLNDCKLELNEDKTNIVSCPSSRYLSRHGKRSFNFLGYTFRPRWIAHKDGGELAFTPCMSSVAKKSVKDSVREMQFKRKQIPIQRMAVLLNPKIRGWIAYYCKWNKWTTTDLWWWMNNRLVRWVMKTRLFSKKRAYRWLQGIYKTQPGLFVHWQLLRP</sequence>
<comment type="similarity">
    <text evidence="8">Belongs to the bacterial reverse transcriptase family.</text>
</comment>
<keyword evidence="2 11" id="KW-0808">Transferase</keyword>
<keyword evidence="14" id="KW-1185">Reference proteome</keyword>
<dbReference type="InterPro" id="IPR043128">
    <property type="entry name" value="Rev_trsase/Diguanyl_cyclase"/>
</dbReference>
<evidence type="ECO:0000256" key="3">
    <source>
        <dbReference type="ARBA" id="ARBA00022695"/>
    </source>
</evidence>
<accession>A0AAE6MI80</accession>
<proteinExistence type="inferred from homology"/>
<keyword evidence="4" id="KW-0479">Metal-binding</keyword>
<dbReference type="RefSeq" id="WP_112651330.1">
    <property type="nucleotide sequence ID" value="NZ_CP043451.1"/>
</dbReference>
<evidence type="ECO:0000256" key="4">
    <source>
        <dbReference type="ARBA" id="ARBA00022723"/>
    </source>
</evidence>
<gene>
    <name evidence="11" type="primary">ltrA</name>
    <name evidence="11" type="ORF">DIU31_010825</name>
    <name evidence="12" type="ORF">J3L21_16790</name>
</gene>
<dbReference type="Proteomes" id="UP000663940">
    <property type="component" value="Chromosome"/>
</dbReference>
<organism evidence="11 13">
    <name type="scientific">Mucilaginibacter rubeus</name>
    <dbReference type="NCBI Taxonomy" id="2027860"/>
    <lineage>
        <taxon>Bacteria</taxon>
        <taxon>Pseudomonadati</taxon>
        <taxon>Bacteroidota</taxon>
        <taxon>Sphingobacteriia</taxon>
        <taxon>Sphingobacteriales</taxon>
        <taxon>Sphingobacteriaceae</taxon>
        <taxon>Mucilaginibacter</taxon>
    </lineage>
</organism>
<dbReference type="PANTHER" id="PTHR34047">
    <property type="entry name" value="NUCLEAR INTRON MATURASE 1, MITOCHONDRIAL-RELATED"/>
    <property type="match status" value="1"/>
</dbReference>
<dbReference type="EMBL" id="CP071880">
    <property type="protein sequence ID" value="QTE47240.1"/>
    <property type="molecule type" value="Genomic_DNA"/>
</dbReference>
<evidence type="ECO:0000313" key="11">
    <source>
        <dbReference type="EMBL" id="QEM03979.1"/>
    </source>
</evidence>
<protein>
    <recommendedName>
        <fullName evidence="1">RNA-directed DNA polymerase</fullName>
        <ecNumber evidence="1">2.7.7.49</ecNumber>
    </recommendedName>
</protein>
<dbReference type="SUPFAM" id="SSF56672">
    <property type="entry name" value="DNA/RNA polymerases"/>
    <property type="match status" value="1"/>
</dbReference>
<evidence type="ECO:0000256" key="2">
    <source>
        <dbReference type="ARBA" id="ARBA00022679"/>
    </source>
</evidence>
<comment type="catalytic activity">
    <reaction evidence="9">
        <text>DNA(n) + a 2'-deoxyribonucleoside 5'-triphosphate = DNA(n+1) + diphosphate</text>
        <dbReference type="Rhea" id="RHEA:22508"/>
        <dbReference type="Rhea" id="RHEA-COMP:17339"/>
        <dbReference type="Rhea" id="RHEA-COMP:17340"/>
        <dbReference type="ChEBI" id="CHEBI:33019"/>
        <dbReference type="ChEBI" id="CHEBI:61560"/>
        <dbReference type="ChEBI" id="CHEBI:173112"/>
        <dbReference type="EC" id="2.7.7.49"/>
    </reaction>
</comment>
<evidence type="ECO:0000313" key="14">
    <source>
        <dbReference type="Proteomes" id="UP000663940"/>
    </source>
</evidence>
<keyword evidence="3 11" id="KW-0548">Nucleotidyltransferase</keyword>
<evidence type="ECO:0000256" key="8">
    <source>
        <dbReference type="ARBA" id="ARBA00034120"/>
    </source>
</evidence>
<dbReference type="PANTHER" id="PTHR34047:SF3">
    <property type="entry name" value="BLR2052 PROTEIN"/>
    <property type="match status" value="1"/>
</dbReference>
<evidence type="ECO:0000256" key="9">
    <source>
        <dbReference type="ARBA" id="ARBA00048173"/>
    </source>
</evidence>
<dbReference type="NCBIfam" id="TIGR04416">
    <property type="entry name" value="group_II_RT_mat"/>
    <property type="match status" value="1"/>
</dbReference>
<dbReference type="GO" id="GO:0051607">
    <property type="term" value="P:defense response to virus"/>
    <property type="evidence" value="ECO:0007669"/>
    <property type="project" value="UniProtKB-KW"/>
</dbReference>
<reference evidence="12 14" key="2">
    <citation type="submission" date="2021-03" db="EMBL/GenBank/DDBJ databases">
        <title>Mucilaginibacter strains isolated from gold and copper mining confer multi heavy-metal resistance.</title>
        <authorList>
            <person name="Li Y."/>
        </authorList>
    </citation>
    <scope>NUCLEOTIDE SEQUENCE [LARGE SCALE GENOMIC DNA]</scope>
    <source>
        <strain evidence="12 14">P2-4</strain>
    </source>
</reference>
<dbReference type="InterPro" id="IPR013597">
    <property type="entry name" value="Mat_intron_G2"/>
</dbReference>
<dbReference type="Gene3D" id="3.30.70.270">
    <property type="match status" value="1"/>
</dbReference>
<evidence type="ECO:0000259" key="10">
    <source>
        <dbReference type="PROSITE" id="PS50878"/>
    </source>
</evidence>
<dbReference type="InterPro" id="IPR000477">
    <property type="entry name" value="RT_dom"/>
</dbReference>
<evidence type="ECO:0000256" key="6">
    <source>
        <dbReference type="ARBA" id="ARBA00022918"/>
    </source>
</evidence>
<name>A0AAE6MI80_9SPHI</name>
<evidence type="ECO:0000256" key="1">
    <source>
        <dbReference type="ARBA" id="ARBA00012493"/>
    </source>
</evidence>
<dbReference type="PROSITE" id="PS50878">
    <property type="entry name" value="RT_POL"/>
    <property type="match status" value="1"/>
</dbReference>
<dbReference type="InterPro" id="IPR051083">
    <property type="entry name" value="GrpII_Intron_Splice-Mob/Def"/>
</dbReference>
<dbReference type="PRINTS" id="PR00866">
    <property type="entry name" value="RNADNAPOLMS"/>
</dbReference>
<dbReference type="GO" id="GO:0003723">
    <property type="term" value="F:RNA binding"/>
    <property type="evidence" value="ECO:0007669"/>
    <property type="project" value="InterPro"/>
</dbReference>
<keyword evidence="6 11" id="KW-0695">RNA-directed DNA polymerase</keyword>
<dbReference type="InterPro" id="IPR000123">
    <property type="entry name" value="Reverse_transcriptase_msDNA"/>
</dbReference>
<dbReference type="AlphaFoldDB" id="A0AAE6MI80"/>
<dbReference type="EMBL" id="CP043451">
    <property type="protein sequence ID" value="QEM03979.1"/>
    <property type="molecule type" value="Genomic_DNA"/>
</dbReference>
<dbReference type="GO" id="GO:0003964">
    <property type="term" value="F:RNA-directed DNA polymerase activity"/>
    <property type="evidence" value="ECO:0007669"/>
    <property type="project" value="UniProtKB-KW"/>
</dbReference>
<dbReference type="EC" id="2.7.7.49" evidence="1"/>
<dbReference type="InterPro" id="IPR043502">
    <property type="entry name" value="DNA/RNA_pol_sf"/>
</dbReference>
<dbReference type="Proteomes" id="UP000250557">
    <property type="component" value="Chromosome"/>
</dbReference>
<dbReference type="GO" id="GO:0046872">
    <property type="term" value="F:metal ion binding"/>
    <property type="evidence" value="ECO:0007669"/>
    <property type="project" value="UniProtKB-KW"/>
</dbReference>
<keyword evidence="5" id="KW-0460">Magnesium</keyword>